<evidence type="ECO:0000259" key="1">
    <source>
        <dbReference type="Pfam" id="PF01710"/>
    </source>
</evidence>
<evidence type="ECO:0000313" key="3">
    <source>
        <dbReference type="Proteomes" id="UP000272412"/>
    </source>
</evidence>
<accession>A0A3N4MYK0</accession>
<dbReference type="RefSeq" id="WP_096294440.1">
    <property type="nucleotide sequence ID" value="NZ_CP023429.1"/>
</dbReference>
<proteinExistence type="predicted"/>
<reference evidence="2 3" key="1">
    <citation type="submission" date="2018-11" db="EMBL/GenBank/DDBJ databases">
        <title>Neisseria weixii sp. nov. isolated from the rectal contents of plateau pika (Ochotona cruzoniae).</title>
        <authorList>
            <person name="Zhang G."/>
        </authorList>
    </citation>
    <scope>NUCLEOTIDE SEQUENCE [LARGE SCALE GENOMIC DNA]</scope>
    <source>
        <strain evidence="2 3">10009</strain>
    </source>
</reference>
<evidence type="ECO:0000313" key="2">
    <source>
        <dbReference type="EMBL" id="RPD84720.1"/>
    </source>
</evidence>
<name>A0A3N4MYK0_9NEIS</name>
<dbReference type="InterPro" id="IPR009057">
    <property type="entry name" value="Homeodomain-like_sf"/>
</dbReference>
<dbReference type="OrthoDB" id="8613480at2"/>
<dbReference type="Gene3D" id="1.10.10.60">
    <property type="entry name" value="Homeodomain-like"/>
    <property type="match status" value="1"/>
</dbReference>
<dbReference type="Proteomes" id="UP000272412">
    <property type="component" value="Unassembled WGS sequence"/>
</dbReference>
<dbReference type="InterPro" id="IPR002622">
    <property type="entry name" value="Transposase_14"/>
</dbReference>
<dbReference type="EMBL" id="RPFL01000035">
    <property type="protein sequence ID" value="RPD84720.1"/>
    <property type="molecule type" value="Genomic_DNA"/>
</dbReference>
<dbReference type="SUPFAM" id="SSF46689">
    <property type="entry name" value="Homeodomain-like"/>
    <property type="match status" value="1"/>
</dbReference>
<protein>
    <submittedName>
        <fullName evidence="2">Transposase</fullName>
    </submittedName>
</protein>
<sequence>MTYSTDFRQPALSKIKQDRSIYKVAKEMGIGRATLSAWIQDPEPNPYPKDRKCRKINREAPMQDVEQYPDDFQYERAQRFGCSAKSIGAALKKWNISRKKDL</sequence>
<gene>
    <name evidence="2" type="ORF">EGK74_10785</name>
</gene>
<keyword evidence="3" id="KW-1185">Reference proteome</keyword>
<dbReference type="KEGG" id="nwx:CGZ65_00550"/>
<dbReference type="AlphaFoldDB" id="A0A3N4MYK0"/>
<organism evidence="2 3">
    <name type="scientific">Neisseria weixii</name>
    <dbReference type="NCBI Taxonomy" id="1853276"/>
    <lineage>
        <taxon>Bacteria</taxon>
        <taxon>Pseudomonadati</taxon>
        <taxon>Pseudomonadota</taxon>
        <taxon>Betaproteobacteria</taxon>
        <taxon>Neisseriales</taxon>
        <taxon>Neisseriaceae</taxon>
        <taxon>Neisseria</taxon>
    </lineage>
</organism>
<feature type="domain" description="Transposase Synechocystis PCC 6803" evidence="1">
    <location>
        <begin position="1"/>
        <end position="101"/>
    </location>
</feature>
<dbReference type="Pfam" id="PF01710">
    <property type="entry name" value="HTH_Tnp_IS630"/>
    <property type="match status" value="1"/>
</dbReference>
<comment type="caution">
    <text evidence="2">The sequence shown here is derived from an EMBL/GenBank/DDBJ whole genome shotgun (WGS) entry which is preliminary data.</text>
</comment>